<organism evidence="2 3">
    <name type="scientific">Engystomops pustulosus</name>
    <name type="common">Tungara frog</name>
    <name type="synonym">Physalaemus pustulosus</name>
    <dbReference type="NCBI Taxonomy" id="76066"/>
    <lineage>
        <taxon>Eukaryota</taxon>
        <taxon>Metazoa</taxon>
        <taxon>Chordata</taxon>
        <taxon>Craniata</taxon>
        <taxon>Vertebrata</taxon>
        <taxon>Euteleostomi</taxon>
        <taxon>Amphibia</taxon>
        <taxon>Batrachia</taxon>
        <taxon>Anura</taxon>
        <taxon>Neobatrachia</taxon>
        <taxon>Hyloidea</taxon>
        <taxon>Leptodactylidae</taxon>
        <taxon>Leiuperinae</taxon>
        <taxon>Engystomops</taxon>
    </lineage>
</organism>
<evidence type="ECO:0000313" key="3">
    <source>
        <dbReference type="Proteomes" id="UP000824782"/>
    </source>
</evidence>
<keyword evidence="3" id="KW-1185">Reference proteome</keyword>
<accession>A0AAV7C0X4</accession>
<dbReference type="AlphaFoldDB" id="A0AAV7C0X4"/>
<feature type="compositionally biased region" description="Polar residues" evidence="1">
    <location>
        <begin position="270"/>
        <end position="283"/>
    </location>
</feature>
<feature type="compositionally biased region" description="Basic and acidic residues" evidence="1">
    <location>
        <begin position="412"/>
        <end position="430"/>
    </location>
</feature>
<proteinExistence type="predicted"/>
<feature type="region of interest" description="Disordered" evidence="1">
    <location>
        <begin position="270"/>
        <end position="329"/>
    </location>
</feature>
<evidence type="ECO:0000256" key="1">
    <source>
        <dbReference type="SAM" id="MobiDB-lite"/>
    </source>
</evidence>
<feature type="region of interest" description="Disordered" evidence="1">
    <location>
        <begin position="189"/>
        <end position="218"/>
    </location>
</feature>
<dbReference type="PANTHER" id="PTHR33066">
    <property type="entry name" value="INTEGRASE_SAM-LIKE_N DOMAIN-CONTAINING PROTEIN"/>
    <property type="match status" value="1"/>
</dbReference>
<dbReference type="EMBL" id="WNYA01000004">
    <property type="protein sequence ID" value="KAG8578093.1"/>
    <property type="molecule type" value="Genomic_DNA"/>
</dbReference>
<reference evidence="2" key="1">
    <citation type="thesis" date="2020" institute="ProQuest LLC" country="789 East Eisenhower Parkway, Ann Arbor, MI, USA">
        <title>Comparative Genomics and Chromosome Evolution.</title>
        <authorList>
            <person name="Mudd A.B."/>
        </authorList>
    </citation>
    <scope>NUCLEOTIDE SEQUENCE</scope>
    <source>
        <strain evidence="2">237g6f4</strain>
        <tissue evidence="2">Blood</tissue>
    </source>
</reference>
<sequence>MAGSHETTRDGRCNTSTEKYNIDRTLLPSISDKETKWFLPSYFQSEVAKQIYPLQEIQVGKGQFSHQSHPSACTPMYNRSERCLLPCTHLSAVPKIPQVCDSLSNRRDIQIPIQGFTVRSLISPKNLLKNYNRSNSPFENEEHQDHSISGRPTNNWDYRRRADLTQESNDFNPTATGVDHQLGKVQAHPQQSSYLSRDTTEFKSPDVLSTRGKKEPHDSKNAIISATAVLHNKRGNESVGTSNRLHRSGPMVSESYEDLSELDSIILGQESLTPGSKNPTTSIHKVIPSMVDRRRSSKKGSSLVSLASEGHPDGCKSVRMGSKSGRKIPSRTMVFDNSETILKLPRIEGGLGSTERGFPIFGELPYKDLLRQCDDGSVSPPSRGHQESGSVEFIEKNFHLGREQHLIPNSDTFKRESEWDSRLPESEVNRPSRMVSKPRSLWPDNTEMGSSGVRPVRYQREYQNRSFLLATKGHFDLSERCVQSQVGRTPNVCFPSNAIDTQDDTKSHRGQSKSNCNSPLLAQEKLVCNTKRVSNSRTNITSISEGPSSPGTNIPSRPAKPETVGLDPEWGLLRSKGLSDSVISTLKASRKPITFAIYSKIWRRFVSFCGTVTPNQLSPNISQVLDFLQAGFEKGLKTNTLKHQLQDGFNQSSSQHTQLKN</sequence>
<gene>
    <name evidence="2" type="ORF">GDO81_010379</name>
</gene>
<feature type="region of interest" description="Disordered" evidence="1">
    <location>
        <begin position="133"/>
        <end position="155"/>
    </location>
</feature>
<dbReference type="Proteomes" id="UP000824782">
    <property type="component" value="Unassembled WGS sequence"/>
</dbReference>
<dbReference type="PANTHER" id="PTHR33066:SF2">
    <property type="entry name" value="FILAGGRIN-2-LIKE"/>
    <property type="match status" value="1"/>
</dbReference>
<comment type="caution">
    <text evidence="2">The sequence shown here is derived from an EMBL/GenBank/DDBJ whole genome shotgun (WGS) entry which is preliminary data.</text>
</comment>
<name>A0AAV7C0X4_ENGPU</name>
<protein>
    <submittedName>
        <fullName evidence="2">Uncharacterized protein</fullName>
    </submittedName>
</protein>
<feature type="region of interest" description="Disordered" evidence="1">
    <location>
        <begin position="537"/>
        <end position="562"/>
    </location>
</feature>
<feature type="compositionally biased region" description="Polar residues" evidence="1">
    <location>
        <begin position="537"/>
        <end position="555"/>
    </location>
</feature>
<evidence type="ECO:0000313" key="2">
    <source>
        <dbReference type="EMBL" id="KAG8578093.1"/>
    </source>
</evidence>
<feature type="region of interest" description="Disordered" evidence="1">
    <location>
        <begin position="409"/>
        <end position="452"/>
    </location>
</feature>